<evidence type="ECO:0000313" key="2">
    <source>
        <dbReference type="EMBL" id="RXF72513.1"/>
    </source>
</evidence>
<dbReference type="AlphaFoldDB" id="A0A4Q0MGW4"/>
<dbReference type="PROSITE" id="PS51257">
    <property type="entry name" value="PROKAR_LIPOPROTEIN"/>
    <property type="match status" value="1"/>
</dbReference>
<feature type="domain" description="DUF5018" evidence="1">
    <location>
        <begin position="25"/>
        <end position="357"/>
    </location>
</feature>
<evidence type="ECO:0000259" key="1">
    <source>
        <dbReference type="Pfam" id="PF16410"/>
    </source>
</evidence>
<organism evidence="2 3">
    <name type="scientific">Arcticibacter tournemirensis</name>
    <dbReference type="NCBI Taxonomy" id="699437"/>
    <lineage>
        <taxon>Bacteria</taxon>
        <taxon>Pseudomonadati</taxon>
        <taxon>Bacteroidota</taxon>
        <taxon>Sphingobacteriia</taxon>
        <taxon>Sphingobacteriales</taxon>
        <taxon>Sphingobacteriaceae</taxon>
        <taxon>Arcticibacter</taxon>
    </lineage>
</organism>
<dbReference type="Proteomes" id="UP000290848">
    <property type="component" value="Unassembled WGS sequence"/>
</dbReference>
<protein>
    <submittedName>
        <fullName evidence="2">DUF5018 domain-containing protein</fullName>
    </submittedName>
</protein>
<dbReference type="EMBL" id="RXOC01000001">
    <property type="protein sequence ID" value="RXF72513.1"/>
    <property type="molecule type" value="Genomic_DNA"/>
</dbReference>
<name>A0A4Q0MGW4_9SPHI</name>
<evidence type="ECO:0000313" key="3">
    <source>
        <dbReference type="Proteomes" id="UP000290848"/>
    </source>
</evidence>
<dbReference type="InterPro" id="IPR032186">
    <property type="entry name" value="DUF5018"/>
</dbReference>
<reference evidence="2 3" key="1">
    <citation type="submission" date="2018-12" db="EMBL/GenBank/DDBJ databases">
        <title>The Draft Genome Sequence of the Soil Bacterium Pedobacter tournemirensis R1.</title>
        <authorList>
            <person name="He J."/>
        </authorList>
    </citation>
    <scope>NUCLEOTIDE SEQUENCE [LARGE SCALE GENOMIC DNA]</scope>
    <source>
        <strain evidence="2 3">R1</strain>
    </source>
</reference>
<gene>
    <name evidence="2" type="ORF">EKH83_01980</name>
</gene>
<proteinExistence type="predicted"/>
<accession>A0A4Q0MGW4</accession>
<dbReference type="Gene3D" id="2.60.40.2340">
    <property type="match status" value="1"/>
</dbReference>
<comment type="caution">
    <text evidence="2">The sequence shown here is derived from an EMBL/GenBank/DDBJ whole genome shotgun (WGS) entry which is preliminary data.</text>
</comment>
<dbReference type="Pfam" id="PF16410">
    <property type="entry name" value="DUF5018"/>
    <property type="match status" value="1"/>
</dbReference>
<sequence length="563" mass="60432">MVKTDKSMKKIINSAITLAGIFLLGACAKIDSEFTVKSSSKTLTALQINFADGTGGFTPTTPEPYGSDITVEIPWYYPEGSLNETSLDSLFISGSIPNSSYMSPAFGLTNLSSPKSYTLTAQDGSKNEFKITAVRKRSSKAEITSFKLKEADISGVVVNNKVIIPYTDVDISHQTAVVELSYYAKISPDPSTVHDYSQPVQYTVTADDGTNVVYTVQLGTPVKLEKGFGSVKKLWSKSSGDLGFEDYRQISIAVSGDYFVLPNSNEWVDGSSIKYYSRKTGAAAGNLNVSGVERIYSIANDKNGKIVGINSIYAGNNVCLYEWDNVNSAPKLLARTSDWSSVGGAFYGRKLSIYGDLSGDAVIMATTDGSNVAGANNILKWTVKNGTIVSQDPEVIKYPKGYDYVAKAVPTGPNATDDFYFCSNSPSFISYLSGTSKTVQYSFSSNFIANARGNTPALTYFEFNKAKFAAVIDASAYSSALHIFDVTDPSKISTSSSSGNYASFHVFDGSSDYVACPSANWNVTGDIAVGPVSADGFKMTVYFLVTNGGVVAYELNCIDVNAF</sequence>